<sequence length="178" mass="21029">MNWVQEVEKRIKRQNRILFAKDSLYLQDLRDLLGTQNHRVLVLWALDLAEESVQAWNKKHPDELRPMRAYQAAQNWSMGKIKMREAQRKILDCHAVAKEIDSLEDQAICHAIAQACSVVHTPGHAIGYPMYDLTSLVYHYGWDKCISPIEDRKAFYIDRLFYWSRQIDQIQRPWASFL</sequence>
<evidence type="ECO:0000313" key="2">
    <source>
        <dbReference type="EMBL" id="MBB5185248.1"/>
    </source>
</evidence>
<evidence type="ECO:0000313" key="3">
    <source>
        <dbReference type="Proteomes" id="UP000521313"/>
    </source>
</evidence>
<comment type="caution">
    <text evidence="2">The sequence shown here is derived from an EMBL/GenBank/DDBJ whole genome shotgun (WGS) entry which is preliminary data.</text>
</comment>
<feature type="domain" description="Imm-5-like" evidence="1">
    <location>
        <begin position="32"/>
        <end position="150"/>
    </location>
</feature>
<gene>
    <name evidence="2" type="ORF">HNQ43_001301</name>
</gene>
<dbReference type="AlphaFoldDB" id="A0A7W8D114"/>
<accession>A0A7W8D114</accession>
<name>A0A7W8D114_9FIRM</name>
<reference evidence="2 3" key="1">
    <citation type="submission" date="2020-08" db="EMBL/GenBank/DDBJ databases">
        <title>Genomic Encyclopedia of Type Strains, Phase IV (KMG-IV): sequencing the most valuable type-strain genomes for metagenomic binning, comparative biology and taxonomic classification.</title>
        <authorList>
            <person name="Goeker M."/>
        </authorList>
    </citation>
    <scope>NUCLEOTIDE SEQUENCE [LARGE SCALE GENOMIC DNA]</scope>
    <source>
        <strain evidence="2 3">DSM 26963</strain>
    </source>
</reference>
<organism evidence="2 3">
    <name type="scientific">Faecalicoccus acidiformans</name>
    <dbReference type="NCBI Taxonomy" id="915173"/>
    <lineage>
        <taxon>Bacteria</taxon>
        <taxon>Bacillati</taxon>
        <taxon>Bacillota</taxon>
        <taxon>Erysipelotrichia</taxon>
        <taxon>Erysipelotrichales</taxon>
        <taxon>Erysipelotrichaceae</taxon>
        <taxon>Faecalicoccus</taxon>
    </lineage>
</organism>
<dbReference type="Pfam" id="PF21805">
    <property type="entry name" value="Imm5_like"/>
    <property type="match status" value="1"/>
</dbReference>
<proteinExistence type="predicted"/>
<dbReference type="EMBL" id="JACHHD010000012">
    <property type="protein sequence ID" value="MBB5185248.1"/>
    <property type="molecule type" value="Genomic_DNA"/>
</dbReference>
<dbReference type="InterPro" id="IPR048667">
    <property type="entry name" value="Imm5-like"/>
</dbReference>
<dbReference type="RefSeq" id="WP_183375987.1">
    <property type="nucleotide sequence ID" value="NZ_JACHHD010000012.1"/>
</dbReference>
<evidence type="ECO:0000259" key="1">
    <source>
        <dbReference type="Pfam" id="PF21805"/>
    </source>
</evidence>
<protein>
    <recommendedName>
        <fullName evidence="1">Imm-5-like domain-containing protein</fullName>
    </recommendedName>
</protein>
<dbReference type="Proteomes" id="UP000521313">
    <property type="component" value="Unassembled WGS sequence"/>
</dbReference>